<dbReference type="OrthoDB" id="2424541at2759"/>
<gene>
    <name evidence="2" type="ORF">F8M41_006461</name>
</gene>
<evidence type="ECO:0000313" key="3">
    <source>
        <dbReference type="Proteomes" id="UP000439903"/>
    </source>
</evidence>
<dbReference type="EMBL" id="WTPW01001634">
    <property type="protein sequence ID" value="KAF0424712.1"/>
    <property type="molecule type" value="Genomic_DNA"/>
</dbReference>
<reference evidence="2 3" key="1">
    <citation type="journal article" date="2019" name="Environ. Microbiol.">
        <title>At the nexus of three kingdoms: the genome of the mycorrhizal fungus Gigaspora margarita provides insights into plant, endobacterial and fungal interactions.</title>
        <authorList>
            <person name="Venice F."/>
            <person name="Ghignone S."/>
            <person name="Salvioli di Fossalunga A."/>
            <person name="Amselem J."/>
            <person name="Novero M."/>
            <person name="Xianan X."/>
            <person name="Sedzielewska Toro K."/>
            <person name="Morin E."/>
            <person name="Lipzen A."/>
            <person name="Grigoriev I.V."/>
            <person name="Henrissat B."/>
            <person name="Martin F.M."/>
            <person name="Bonfante P."/>
        </authorList>
    </citation>
    <scope>NUCLEOTIDE SEQUENCE [LARGE SCALE GENOMIC DNA]</scope>
    <source>
        <strain evidence="2 3">BEG34</strain>
    </source>
</reference>
<evidence type="ECO:0000313" key="2">
    <source>
        <dbReference type="EMBL" id="KAF0424712.1"/>
    </source>
</evidence>
<sequence length="142" mass="16239">MFETIENNEEIIKALVKLIWIATNGKIVNITFDNPILLKKVVLNNDTSKIIILNIPEVPTQESKLIEDTMKNLSNSRLNAFNITSQETNMESNFEISERDSTNDNKREPLQNGSFSSDKYSDMEEENNKLLFDSLALSPEKK</sequence>
<feature type="compositionally biased region" description="Polar residues" evidence="1">
    <location>
        <begin position="84"/>
        <end position="95"/>
    </location>
</feature>
<organism evidence="2 3">
    <name type="scientific">Gigaspora margarita</name>
    <dbReference type="NCBI Taxonomy" id="4874"/>
    <lineage>
        <taxon>Eukaryota</taxon>
        <taxon>Fungi</taxon>
        <taxon>Fungi incertae sedis</taxon>
        <taxon>Mucoromycota</taxon>
        <taxon>Glomeromycotina</taxon>
        <taxon>Glomeromycetes</taxon>
        <taxon>Diversisporales</taxon>
        <taxon>Gigasporaceae</taxon>
        <taxon>Gigaspora</taxon>
    </lineage>
</organism>
<comment type="caution">
    <text evidence="2">The sequence shown here is derived from an EMBL/GenBank/DDBJ whole genome shotgun (WGS) entry which is preliminary data.</text>
</comment>
<dbReference type="Proteomes" id="UP000439903">
    <property type="component" value="Unassembled WGS sequence"/>
</dbReference>
<evidence type="ECO:0000256" key="1">
    <source>
        <dbReference type="SAM" id="MobiDB-lite"/>
    </source>
</evidence>
<accession>A0A8H4A591</accession>
<feature type="region of interest" description="Disordered" evidence="1">
    <location>
        <begin position="84"/>
        <end position="122"/>
    </location>
</feature>
<feature type="compositionally biased region" description="Basic and acidic residues" evidence="1">
    <location>
        <begin position="96"/>
        <end position="109"/>
    </location>
</feature>
<keyword evidence="3" id="KW-1185">Reference proteome</keyword>
<name>A0A8H4A591_GIGMA</name>
<dbReference type="AlphaFoldDB" id="A0A8H4A591"/>
<proteinExistence type="predicted"/>
<protein>
    <submittedName>
        <fullName evidence="2">Uncharacterized protein</fullName>
    </submittedName>
</protein>